<organism evidence="1">
    <name type="scientific">Tanacetum cinerariifolium</name>
    <name type="common">Dalmatian daisy</name>
    <name type="synonym">Chrysanthemum cinerariifolium</name>
    <dbReference type="NCBI Taxonomy" id="118510"/>
    <lineage>
        <taxon>Eukaryota</taxon>
        <taxon>Viridiplantae</taxon>
        <taxon>Streptophyta</taxon>
        <taxon>Embryophyta</taxon>
        <taxon>Tracheophyta</taxon>
        <taxon>Spermatophyta</taxon>
        <taxon>Magnoliopsida</taxon>
        <taxon>eudicotyledons</taxon>
        <taxon>Gunneridae</taxon>
        <taxon>Pentapetalae</taxon>
        <taxon>asterids</taxon>
        <taxon>campanulids</taxon>
        <taxon>Asterales</taxon>
        <taxon>Asteraceae</taxon>
        <taxon>Asteroideae</taxon>
        <taxon>Anthemideae</taxon>
        <taxon>Anthemidinae</taxon>
        <taxon>Tanacetum</taxon>
    </lineage>
</organism>
<proteinExistence type="predicted"/>
<comment type="caution">
    <text evidence="1">The sequence shown here is derived from an EMBL/GenBank/DDBJ whole genome shotgun (WGS) entry which is preliminary data.</text>
</comment>
<protein>
    <submittedName>
        <fullName evidence="1">Uncharacterized protein</fullName>
    </submittedName>
</protein>
<evidence type="ECO:0000313" key="1">
    <source>
        <dbReference type="EMBL" id="GFD24981.1"/>
    </source>
</evidence>
<reference evidence="1" key="1">
    <citation type="journal article" date="2019" name="Sci. Rep.">
        <title>Draft genome of Tanacetum cinerariifolium, the natural source of mosquito coil.</title>
        <authorList>
            <person name="Yamashiro T."/>
            <person name="Shiraishi A."/>
            <person name="Satake H."/>
            <person name="Nakayama K."/>
        </authorList>
    </citation>
    <scope>NUCLEOTIDE SEQUENCE</scope>
</reference>
<dbReference type="AlphaFoldDB" id="A0A699UTW9"/>
<accession>A0A699UTW9</accession>
<name>A0A699UTW9_TANCI</name>
<dbReference type="EMBL" id="BKCJ011356968">
    <property type="protein sequence ID" value="GFD24981.1"/>
    <property type="molecule type" value="Genomic_DNA"/>
</dbReference>
<gene>
    <name evidence="1" type="ORF">Tci_896950</name>
</gene>
<sequence>MSLSIKEDDYYSERDILILKEFLSNNSLSLLENESFHFDIPSSSVLLQNHHMTYAHLNHPSVNSREISKSLISSGP</sequence>